<dbReference type="RefSeq" id="WP_220163452.1">
    <property type="nucleotide sequence ID" value="NZ_CP080507.1"/>
</dbReference>
<dbReference type="KEGG" id="ole:K0B96_02480"/>
<gene>
    <name evidence="1" type="ORF">K0B96_02480</name>
</gene>
<evidence type="ECO:0000313" key="2">
    <source>
        <dbReference type="Proteomes" id="UP000825051"/>
    </source>
</evidence>
<proteinExistence type="predicted"/>
<organism evidence="1 2">
    <name type="scientific">Horticoccus luteus</name>
    <dbReference type="NCBI Taxonomy" id="2862869"/>
    <lineage>
        <taxon>Bacteria</taxon>
        <taxon>Pseudomonadati</taxon>
        <taxon>Verrucomicrobiota</taxon>
        <taxon>Opitutia</taxon>
        <taxon>Opitutales</taxon>
        <taxon>Opitutaceae</taxon>
        <taxon>Horticoccus</taxon>
    </lineage>
</organism>
<keyword evidence="1" id="KW-0966">Cell projection</keyword>
<sequence>MTTRSTALAAAFSFGIALLSGCATRSAESRITNPNHPGPALGEAAGTVVGAVAGTVAGAAVGAAEGASAAAKSPFANEHRIVRTWRTETTSDGRTIQVPVETEVDEQGRPLTK</sequence>
<name>A0A8F9TXS8_9BACT</name>
<dbReference type="Proteomes" id="UP000825051">
    <property type="component" value="Chromosome"/>
</dbReference>
<dbReference type="EMBL" id="CP080507">
    <property type="protein sequence ID" value="QYM79502.1"/>
    <property type="molecule type" value="Genomic_DNA"/>
</dbReference>
<keyword evidence="2" id="KW-1185">Reference proteome</keyword>
<evidence type="ECO:0000313" key="1">
    <source>
        <dbReference type="EMBL" id="QYM79502.1"/>
    </source>
</evidence>
<dbReference type="PROSITE" id="PS51257">
    <property type="entry name" value="PROKAR_LIPOPROTEIN"/>
    <property type="match status" value="1"/>
</dbReference>
<keyword evidence="1" id="KW-0969">Cilium</keyword>
<dbReference type="AlphaFoldDB" id="A0A8F9TXS8"/>
<keyword evidence="1" id="KW-0282">Flagellum</keyword>
<protein>
    <submittedName>
        <fullName evidence="1">Flagellar motor protein MotB</fullName>
    </submittedName>
</protein>
<accession>A0A8F9TXS8</accession>
<reference evidence="1" key="1">
    <citation type="submission" date="2021-08" db="EMBL/GenBank/DDBJ databases">
        <title>Genome of a novel bacterium of the phylum Verrucomicrobia, Oleiharenicola sp. KSB-15.</title>
        <authorList>
            <person name="Chung J.-H."/>
            <person name="Ahn J.-H."/>
            <person name="Yoon Y."/>
            <person name="Kim D.-Y."/>
            <person name="An S.-H."/>
            <person name="Park I."/>
            <person name="Yeon J."/>
        </authorList>
    </citation>
    <scope>NUCLEOTIDE SEQUENCE</scope>
    <source>
        <strain evidence="1">KSB-15</strain>
    </source>
</reference>